<dbReference type="RefSeq" id="WP_188902711.1">
    <property type="nucleotide sequence ID" value="NZ_BMKS01000013.1"/>
</dbReference>
<name>A0A8J3EDJ5_9PROT</name>
<evidence type="ECO:0000313" key="3">
    <source>
        <dbReference type="Proteomes" id="UP000597507"/>
    </source>
</evidence>
<dbReference type="AlphaFoldDB" id="A0A8J3EDJ5"/>
<protein>
    <submittedName>
        <fullName evidence="2">Uncharacterized protein</fullName>
    </submittedName>
</protein>
<evidence type="ECO:0000313" key="2">
    <source>
        <dbReference type="EMBL" id="GGG45107.1"/>
    </source>
</evidence>
<feature type="transmembrane region" description="Helical" evidence="1">
    <location>
        <begin position="12"/>
        <end position="30"/>
    </location>
</feature>
<evidence type="ECO:0000256" key="1">
    <source>
        <dbReference type="SAM" id="Phobius"/>
    </source>
</evidence>
<keyword evidence="1" id="KW-0812">Transmembrane</keyword>
<keyword evidence="1" id="KW-0472">Membrane</keyword>
<gene>
    <name evidence="2" type="ORF">GCM10010964_35630</name>
</gene>
<reference evidence="2 3" key="1">
    <citation type="journal article" date="2014" name="Int. J. Syst. Evol. Microbiol.">
        <title>Complete genome sequence of Corynebacterium casei LMG S-19264T (=DSM 44701T), isolated from a smear-ripened cheese.</title>
        <authorList>
            <consortium name="US DOE Joint Genome Institute (JGI-PGF)"/>
            <person name="Walter F."/>
            <person name="Albersmeier A."/>
            <person name="Kalinowski J."/>
            <person name="Ruckert C."/>
        </authorList>
    </citation>
    <scope>NUCLEOTIDE SEQUENCE [LARGE SCALE GENOMIC DNA]</scope>
    <source>
        <strain evidence="2 3">CGMCC 1.16330</strain>
    </source>
</reference>
<comment type="caution">
    <text evidence="2">The sequence shown here is derived from an EMBL/GenBank/DDBJ whole genome shotgun (WGS) entry which is preliminary data.</text>
</comment>
<accession>A0A8J3EDJ5</accession>
<sequence length="94" mass="9568">MRTDRRRHPALRACRAALFAAALGLCWLVPGASLTLFAALLTAGTLSLLAAELAGQLRVPHRWALALAVWAAAFGAVLRAVEAAGSGALPPGGG</sequence>
<keyword evidence="3" id="KW-1185">Reference proteome</keyword>
<proteinExistence type="predicted"/>
<dbReference type="Proteomes" id="UP000597507">
    <property type="component" value="Unassembled WGS sequence"/>
</dbReference>
<feature type="transmembrane region" description="Helical" evidence="1">
    <location>
        <begin position="63"/>
        <end position="81"/>
    </location>
</feature>
<dbReference type="EMBL" id="BMKS01000013">
    <property type="protein sequence ID" value="GGG45107.1"/>
    <property type="molecule type" value="Genomic_DNA"/>
</dbReference>
<organism evidence="2 3">
    <name type="scientific">Caldovatus sediminis</name>
    <dbReference type="NCBI Taxonomy" id="2041189"/>
    <lineage>
        <taxon>Bacteria</taxon>
        <taxon>Pseudomonadati</taxon>
        <taxon>Pseudomonadota</taxon>
        <taxon>Alphaproteobacteria</taxon>
        <taxon>Acetobacterales</taxon>
        <taxon>Roseomonadaceae</taxon>
        <taxon>Caldovatus</taxon>
    </lineage>
</organism>
<keyword evidence="1" id="KW-1133">Transmembrane helix</keyword>